<dbReference type="Pfam" id="PF00528">
    <property type="entry name" value="BPD_transp_1"/>
    <property type="match status" value="1"/>
</dbReference>
<feature type="transmembrane region" description="Helical" evidence="7">
    <location>
        <begin position="247"/>
        <end position="266"/>
    </location>
</feature>
<protein>
    <submittedName>
        <fullName evidence="9">Carbohydrate ABC transporter permease</fullName>
    </submittedName>
</protein>
<accession>A0ABS7CC34</accession>
<evidence type="ECO:0000256" key="5">
    <source>
        <dbReference type="ARBA" id="ARBA00022989"/>
    </source>
</evidence>
<keyword evidence="4 7" id="KW-0812">Transmembrane</keyword>
<evidence type="ECO:0000256" key="3">
    <source>
        <dbReference type="ARBA" id="ARBA00022475"/>
    </source>
</evidence>
<reference evidence="9 10" key="1">
    <citation type="submission" date="2021-07" db="EMBL/GenBank/DDBJ databases">
        <title>Paenibacillus radiodurans sp. nov., isolated from the southeastern edge of Tengger Desert.</title>
        <authorList>
            <person name="Zhang G."/>
        </authorList>
    </citation>
    <scope>NUCLEOTIDE SEQUENCE [LARGE SCALE GENOMIC DNA]</scope>
    <source>
        <strain evidence="9 10">CCM 7311</strain>
    </source>
</reference>
<feature type="transmembrane region" description="Helical" evidence="7">
    <location>
        <begin position="75"/>
        <end position="99"/>
    </location>
</feature>
<proteinExistence type="inferred from homology"/>
<sequence>MTNVNVSARKPFGKIAAYCFLIILSFACMVPFFWMISTSLKTKATTFQFPPQWIPADPQWANYVNAFSFAPFATYITNTLTIELFVIIGQVVSCTLVAYGFSRFRFRGREVLFMIMLATMLIPEQVTMIPTFLMFSKLNWVDTYLPLTVPAYFANPFFVFLMRQYLLTIPKDLDEAAKIDGANELQILWKVLVPVLRPSMTIIVVFTFTNVYNDFMGPLIYLNSPEKFTLAVGLANFVSSRGSEWNLLMAASTVVVVPLLLIYYFAQRNLIGGIASMGIKG</sequence>
<feature type="domain" description="ABC transmembrane type-1" evidence="8">
    <location>
        <begin position="76"/>
        <end position="266"/>
    </location>
</feature>
<feature type="transmembrane region" description="Helical" evidence="7">
    <location>
        <begin position="111"/>
        <end position="135"/>
    </location>
</feature>
<dbReference type="InterPro" id="IPR000515">
    <property type="entry name" value="MetI-like"/>
</dbReference>
<dbReference type="CDD" id="cd06261">
    <property type="entry name" value="TM_PBP2"/>
    <property type="match status" value="1"/>
</dbReference>
<evidence type="ECO:0000256" key="6">
    <source>
        <dbReference type="ARBA" id="ARBA00023136"/>
    </source>
</evidence>
<evidence type="ECO:0000256" key="7">
    <source>
        <dbReference type="RuleBase" id="RU363032"/>
    </source>
</evidence>
<comment type="similarity">
    <text evidence="7">Belongs to the binding-protein-dependent transport system permease family.</text>
</comment>
<name>A0ABS7CC34_9BACL</name>
<evidence type="ECO:0000256" key="2">
    <source>
        <dbReference type="ARBA" id="ARBA00022448"/>
    </source>
</evidence>
<feature type="transmembrane region" description="Helical" evidence="7">
    <location>
        <begin position="147"/>
        <end position="166"/>
    </location>
</feature>
<keyword evidence="6 7" id="KW-0472">Membrane</keyword>
<comment type="subcellular location">
    <subcellularLocation>
        <location evidence="1 7">Cell membrane</location>
        <topology evidence="1 7">Multi-pass membrane protein</topology>
    </subcellularLocation>
</comment>
<keyword evidence="5 7" id="KW-1133">Transmembrane helix</keyword>
<dbReference type="SUPFAM" id="SSF161098">
    <property type="entry name" value="MetI-like"/>
    <property type="match status" value="1"/>
</dbReference>
<dbReference type="InterPro" id="IPR035906">
    <property type="entry name" value="MetI-like_sf"/>
</dbReference>
<gene>
    <name evidence="9" type="ORF">K0U00_30950</name>
</gene>
<dbReference type="PANTHER" id="PTHR43744">
    <property type="entry name" value="ABC TRANSPORTER PERMEASE PROTEIN MG189-RELATED-RELATED"/>
    <property type="match status" value="1"/>
</dbReference>
<evidence type="ECO:0000256" key="1">
    <source>
        <dbReference type="ARBA" id="ARBA00004651"/>
    </source>
</evidence>
<evidence type="ECO:0000256" key="4">
    <source>
        <dbReference type="ARBA" id="ARBA00022692"/>
    </source>
</evidence>
<evidence type="ECO:0000313" key="10">
    <source>
        <dbReference type="Proteomes" id="UP001519887"/>
    </source>
</evidence>
<evidence type="ECO:0000313" key="9">
    <source>
        <dbReference type="EMBL" id="MBW7458468.1"/>
    </source>
</evidence>
<dbReference type="PANTHER" id="PTHR43744:SF6">
    <property type="entry name" value="ABC TRANSPORTER PERMEASE PROTEIN YESQ-RELATED"/>
    <property type="match status" value="1"/>
</dbReference>
<keyword evidence="2 7" id="KW-0813">Transport</keyword>
<keyword evidence="10" id="KW-1185">Reference proteome</keyword>
<feature type="transmembrane region" description="Helical" evidence="7">
    <location>
        <begin position="187"/>
        <end position="208"/>
    </location>
</feature>
<dbReference type="Proteomes" id="UP001519887">
    <property type="component" value="Unassembled WGS sequence"/>
</dbReference>
<dbReference type="RefSeq" id="WP_210045407.1">
    <property type="nucleotide sequence ID" value="NZ_JBHLVU010000010.1"/>
</dbReference>
<feature type="transmembrane region" description="Helical" evidence="7">
    <location>
        <begin position="15"/>
        <end position="36"/>
    </location>
</feature>
<keyword evidence="3" id="KW-1003">Cell membrane</keyword>
<evidence type="ECO:0000259" key="8">
    <source>
        <dbReference type="PROSITE" id="PS50928"/>
    </source>
</evidence>
<organism evidence="9 10">
    <name type="scientific">Paenibacillus sepulcri</name>
    <dbReference type="NCBI Taxonomy" id="359917"/>
    <lineage>
        <taxon>Bacteria</taxon>
        <taxon>Bacillati</taxon>
        <taxon>Bacillota</taxon>
        <taxon>Bacilli</taxon>
        <taxon>Bacillales</taxon>
        <taxon>Paenibacillaceae</taxon>
        <taxon>Paenibacillus</taxon>
    </lineage>
</organism>
<dbReference type="EMBL" id="JAHZIK010001208">
    <property type="protein sequence ID" value="MBW7458468.1"/>
    <property type="molecule type" value="Genomic_DNA"/>
</dbReference>
<dbReference type="Gene3D" id="1.10.3720.10">
    <property type="entry name" value="MetI-like"/>
    <property type="match status" value="1"/>
</dbReference>
<dbReference type="PROSITE" id="PS50928">
    <property type="entry name" value="ABC_TM1"/>
    <property type="match status" value="1"/>
</dbReference>
<comment type="caution">
    <text evidence="9">The sequence shown here is derived from an EMBL/GenBank/DDBJ whole genome shotgun (WGS) entry which is preliminary data.</text>
</comment>